<dbReference type="CDD" id="cd01014">
    <property type="entry name" value="nicotinamidase_related"/>
    <property type="match status" value="1"/>
</dbReference>
<dbReference type="PANTHER" id="PTHR43540">
    <property type="entry name" value="PEROXYUREIDOACRYLATE/UREIDOACRYLATE AMIDOHYDROLASE-RELATED"/>
    <property type="match status" value="1"/>
</dbReference>
<dbReference type="FunCoup" id="A0A6M4H629">
    <property type="interactions" value="407"/>
</dbReference>
<sequence>MVARLPALLLIGMQNDHFPGGLAPLEGIEAVAPKAAALLAQFRENDWPRFHVQHVSIRPGANHCVAGCCGVEFHDSLAPLPDEPVIVKHVANCFRDTTLHDDLWERDVGELVVAGACTHLCVDAAVRHAVDFGFACNVIEDACIARSVSHGGRTVSATDVHAAHLATLAGSYARVLSLEAWLARRHPEALAA</sequence>
<evidence type="ECO:0000313" key="4">
    <source>
        <dbReference type="Proteomes" id="UP000503096"/>
    </source>
</evidence>
<dbReference type="Gene3D" id="3.40.50.850">
    <property type="entry name" value="Isochorismatase-like"/>
    <property type="match status" value="1"/>
</dbReference>
<feature type="domain" description="Isochorismatase-like" evidence="2">
    <location>
        <begin position="7"/>
        <end position="179"/>
    </location>
</feature>
<dbReference type="GO" id="GO:0016787">
    <property type="term" value="F:hydrolase activity"/>
    <property type="evidence" value="ECO:0007669"/>
    <property type="project" value="UniProtKB-KW"/>
</dbReference>
<dbReference type="KEGG" id="upl:DSM104440_00906"/>
<keyword evidence="1" id="KW-0378">Hydrolase</keyword>
<gene>
    <name evidence="3" type="ORF">DSM104440_00906</name>
</gene>
<evidence type="ECO:0000259" key="2">
    <source>
        <dbReference type="Pfam" id="PF00857"/>
    </source>
</evidence>
<dbReference type="InParanoid" id="A0A6M4H629"/>
<evidence type="ECO:0000256" key="1">
    <source>
        <dbReference type="ARBA" id="ARBA00022801"/>
    </source>
</evidence>
<dbReference type="RefSeq" id="WP_171160901.1">
    <property type="nucleotide sequence ID" value="NZ_CP053073.1"/>
</dbReference>
<organism evidence="3 4">
    <name type="scientific">Usitatibacter palustris</name>
    <dbReference type="NCBI Taxonomy" id="2732487"/>
    <lineage>
        <taxon>Bacteria</taxon>
        <taxon>Pseudomonadati</taxon>
        <taxon>Pseudomonadota</taxon>
        <taxon>Betaproteobacteria</taxon>
        <taxon>Nitrosomonadales</taxon>
        <taxon>Usitatibacteraceae</taxon>
        <taxon>Usitatibacter</taxon>
    </lineage>
</organism>
<name>A0A6M4H629_9PROT</name>
<dbReference type="Pfam" id="PF00857">
    <property type="entry name" value="Isochorismatase"/>
    <property type="match status" value="1"/>
</dbReference>
<dbReference type="SUPFAM" id="SSF52499">
    <property type="entry name" value="Isochorismatase-like hydrolases"/>
    <property type="match status" value="1"/>
</dbReference>
<dbReference type="EMBL" id="CP053073">
    <property type="protein sequence ID" value="QJR14113.1"/>
    <property type="molecule type" value="Genomic_DNA"/>
</dbReference>
<protein>
    <recommendedName>
        <fullName evidence="2">Isochorismatase-like domain-containing protein</fullName>
    </recommendedName>
</protein>
<reference evidence="3 4" key="1">
    <citation type="submission" date="2020-04" db="EMBL/GenBank/DDBJ databases">
        <title>Usitatibacter rugosus gen. nov., sp. nov. and Usitatibacter palustris sp. nov., novel members of Usitatibacteraceae fam. nov. within the order Nitrosomonadales isolated from soil.</title>
        <authorList>
            <person name="Huber K.J."/>
            <person name="Neumann-Schaal M."/>
            <person name="Geppert A."/>
            <person name="Luckner M."/>
            <person name="Wanner G."/>
            <person name="Overmann J."/>
        </authorList>
    </citation>
    <scope>NUCLEOTIDE SEQUENCE [LARGE SCALE GENOMIC DNA]</scope>
    <source>
        <strain evidence="3 4">Swamp67</strain>
    </source>
</reference>
<dbReference type="Proteomes" id="UP000503096">
    <property type="component" value="Chromosome"/>
</dbReference>
<keyword evidence="4" id="KW-1185">Reference proteome</keyword>
<accession>A0A6M4H629</accession>
<dbReference type="InterPro" id="IPR000868">
    <property type="entry name" value="Isochorismatase-like_dom"/>
</dbReference>
<proteinExistence type="predicted"/>
<dbReference type="PANTHER" id="PTHR43540:SF1">
    <property type="entry name" value="ISOCHORISMATASE HYDROLASE"/>
    <property type="match status" value="1"/>
</dbReference>
<dbReference type="InterPro" id="IPR050272">
    <property type="entry name" value="Isochorismatase-like_hydrls"/>
</dbReference>
<dbReference type="AlphaFoldDB" id="A0A6M4H629"/>
<dbReference type="InterPro" id="IPR036380">
    <property type="entry name" value="Isochorismatase-like_sf"/>
</dbReference>
<evidence type="ECO:0000313" key="3">
    <source>
        <dbReference type="EMBL" id="QJR14113.1"/>
    </source>
</evidence>